<dbReference type="InterPro" id="IPR001433">
    <property type="entry name" value="OxRdtase_FAD/NAD-bd"/>
</dbReference>
<feature type="domain" description="2Fe-2S ferredoxin-type" evidence="4">
    <location>
        <begin position="1"/>
        <end position="91"/>
    </location>
</feature>
<dbReference type="PROSITE" id="PS00197">
    <property type="entry name" value="2FE2S_FER_1"/>
    <property type="match status" value="1"/>
</dbReference>
<dbReference type="SUPFAM" id="SSF63380">
    <property type="entry name" value="Riboflavin synthase domain-like"/>
    <property type="match status" value="1"/>
</dbReference>
<dbReference type="EMBL" id="JBHUOF010000021">
    <property type="protein sequence ID" value="MFD2800800.1"/>
    <property type="molecule type" value="Genomic_DNA"/>
</dbReference>
<dbReference type="PRINTS" id="PR00410">
    <property type="entry name" value="PHEHYDRXLASE"/>
</dbReference>
<dbReference type="Pfam" id="PF00970">
    <property type="entry name" value="FAD_binding_6"/>
    <property type="match status" value="1"/>
</dbReference>
<evidence type="ECO:0000256" key="3">
    <source>
        <dbReference type="ARBA" id="ARBA00023014"/>
    </source>
</evidence>
<dbReference type="PROSITE" id="PS51085">
    <property type="entry name" value="2FE2S_FER_2"/>
    <property type="match status" value="1"/>
</dbReference>
<keyword evidence="2" id="KW-0479">Metal-binding</keyword>
<evidence type="ECO:0000259" key="5">
    <source>
        <dbReference type="PROSITE" id="PS51384"/>
    </source>
</evidence>
<evidence type="ECO:0000259" key="4">
    <source>
        <dbReference type="PROSITE" id="PS51085"/>
    </source>
</evidence>
<evidence type="ECO:0000256" key="2">
    <source>
        <dbReference type="ARBA" id="ARBA00022714"/>
    </source>
</evidence>
<keyword evidence="2" id="KW-0408">Iron</keyword>
<dbReference type="Gene3D" id="2.40.30.10">
    <property type="entry name" value="Translation factors"/>
    <property type="match status" value="1"/>
</dbReference>
<dbReference type="SUPFAM" id="SSF52343">
    <property type="entry name" value="Ferredoxin reductase-like, C-terminal NADP-linked domain"/>
    <property type="match status" value="1"/>
</dbReference>
<comment type="caution">
    <text evidence="6">The sequence shown here is derived from an EMBL/GenBank/DDBJ whole genome shotgun (WGS) entry which is preliminary data.</text>
</comment>
<evidence type="ECO:0000256" key="1">
    <source>
        <dbReference type="ARBA" id="ARBA00001974"/>
    </source>
</evidence>
<protein>
    <submittedName>
        <fullName evidence="6">2Fe-2S iron-sulfur cluster-binding protein</fullName>
    </submittedName>
</protein>
<evidence type="ECO:0000313" key="6">
    <source>
        <dbReference type="EMBL" id="MFD2800800.1"/>
    </source>
</evidence>
<dbReference type="Gene3D" id="3.40.50.80">
    <property type="entry name" value="Nucleotide-binding domain of ferredoxin-NADP reductase (FNR) module"/>
    <property type="match status" value="1"/>
</dbReference>
<sequence>MGFAVTVGGNRVDCAADQTLLDACLRAGVWMPNSCNQGTCGTCKFRVLSGEVDHASSPLQTLTEEERAAGLALACQARPVTDLEVHSPGPSGRAVHPLRDLVATVLEVSDIARETRRVTLGLAEPLAFEAGQYVELVVPGTGERRQYSLANTSDEDKVLELHVKRVAGGVATDRWIFDGLAPGDQVEASGPLGDFHLPPAADDDGGPMVLVGGGTGLAPLVGLARTALRRHPERQLLLYHGVRGAADLYDLDRFAELAERYPHFRFEPVLSEERHAGYRSGFPTDAFLEDVPSARGWSGWLCGPPPMVEAGVKAFKRRRMAPRSIHRENFTPADALGDPRA</sequence>
<reference evidence="7" key="1">
    <citation type="journal article" date="2019" name="Int. J. Syst. Evol. Microbiol.">
        <title>The Global Catalogue of Microorganisms (GCM) 10K type strain sequencing project: providing services to taxonomists for standard genome sequencing and annotation.</title>
        <authorList>
            <consortium name="The Broad Institute Genomics Platform"/>
            <consortium name="The Broad Institute Genome Sequencing Center for Infectious Disease"/>
            <person name="Wu L."/>
            <person name="Ma J."/>
        </authorList>
    </citation>
    <scope>NUCLEOTIDE SEQUENCE [LARGE SCALE GENOMIC DNA]</scope>
    <source>
        <strain evidence="7">IBRC-M 10906</strain>
    </source>
</reference>
<dbReference type="SUPFAM" id="SSF54292">
    <property type="entry name" value="2Fe-2S ferredoxin-like"/>
    <property type="match status" value="1"/>
</dbReference>
<dbReference type="PANTHER" id="PTHR47354:SF5">
    <property type="entry name" value="PROTEIN RFBI"/>
    <property type="match status" value="1"/>
</dbReference>
<dbReference type="InterPro" id="IPR050415">
    <property type="entry name" value="MRET"/>
</dbReference>
<gene>
    <name evidence="6" type="ORF">ACFS2C_15515</name>
</gene>
<feature type="domain" description="FAD-binding FR-type" evidence="5">
    <location>
        <begin position="98"/>
        <end position="198"/>
    </location>
</feature>
<dbReference type="InterPro" id="IPR006058">
    <property type="entry name" value="2Fe2S_fd_BS"/>
</dbReference>
<dbReference type="CDD" id="cd06187">
    <property type="entry name" value="O2ase_reductase_like"/>
    <property type="match status" value="1"/>
</dbReference>
<dbReference type="Pfam" id="PF00175">
    <property type="entry name" value="NAD_binding_1"/>
    <property type="match status" value="1"/>
</dbReference>
<dbReference type="Gene3D" id="3.10.20.30">
    <property type="match status" value="1"/>
</dbReference>
<keyword evidence="3" id="KW-0411">Iron-sulfur</keyword>
<accession>A0ABW5WEK8</accession>
<dbReference type="InterPro" id="IPR012675">
    <property type="entry name" value="Beta-grasp_dom_sf"/>
</dbReference>
<dbReference type="InterPro" id="IPR001041">
    <property type="entry name" value="2Fe-2S_ferredoxin-type"/>
</dbReference>
<name>A0ABW5WEK8_9PSEU</name>
<keyword evidence="7" id="KW-1185">Reference proteome</keyword>
<dbReference type="InterPro" id="IPR039261">
    <property type="entry name" value="FNR_nucleotide-bd"/>
</dbReference>
<dbReference type="CDD" id="cd00207">
    <property type="entry name" value="fer2"/>
    <property type="match status" value="1"/>
</dbReference>
<dbReference type="PANTHER" id="PTHR47354">
    <property type="entry name" value="NADH OXIDOREDUCTASE HCR"/>
    <property type="match status" value="1"/>
</dbReference>
<dbReference type="Proteomes" id="UP001597478">
    <property type="component" value="Unassembled WGS sequence"/>
</dbReference>
<dbReference type="InterPro" id="IPR001709">
    <property type="entry name" value="Flavoprot_Pyr_Nucl_cyt_Rdtase"/>
</dbReference>
<evidence type="ECO:0000313" key="7">
    <source>
        <dbReference type="Proteomes" id="UP001597478"/>
    </source>
</evidence>
<dbReference type="InterPro" id="IPR017938">
    <property type="entry name" value="Riboflavin_synthase-like_b-brl"/>
</dbReference>
<dbReference type="InterPro" id="IPR036010">
    <property type="entry name" value="2Fe-2S_ferredoxin-like_sf"/>
</dbReference>
<keyword evidence="2" id="KW-0001">2Fe-2S</keyword>
<proteinExistence type="predicted"/>
<dbReference type="Pfam" id="PF00111">
    <property type="entry name" value="Fer2"/>
    <property type="match status" value="1"/>
</dbReference>
<dbReference type="RefSeq" id="WP_377390583.1">
    <property type="nucleotide sequence ID" value="NZ_JBHSAN010000024.1"/>
</dbReference>
<dbReference type="InterPro" id="IPR008333">
    <property type="entry name" value="Cbr1-like_FAD-bd_dom"/>
</dbReference>
<dbReference type="PROSITE" id="PS51384">
    <property type="entry name" value="FAD_FR"/>
    <property type="match status" value="1"/>
</dbReference>
<dbReference type="InterPro" id="IPR017927">
    <property type="entry name" value="FAD-bd_FR_type"/>
</dbReference>
<organism evidence="6 7">
    <name type="scientific">Prauserella oleivorans</name>
    <dbReference type="NCBI Taxonomy" id="1478153"/>
    <lineage>
        <taxon>Bacteria</taxon>
        <taxon>Bacillati</taxon>
        <taxon>Actinomycetota</taxon>
        <taxon>Actinomycetes</taxon>
        <taxon>Pseudonocardiales</taxon>
        <taxon>Pseudonocardiaceae</taxon>
        <taxon>Prauserella</taxon>
    </lineage>
</organism>
<dbReference type="PRINTS" id="PR00371">
    <property type="entry name" value="FPNCR"/>
</dbReference>
<comment type="cofactor">
    <cofactor evidence="1">
        <name>FAD</name>
        <dbReference type="ChEBI" id="CHEBI:57692"/>
    </cofactor>
</comment>